<gene>
    <name evidence="1" type="ORF">CCAM_LOCUS7268</name>
</gene>
<dbReference type="Proteomes" id="UP000595140">
    <property type="component" value="Unassembled WGS sequence"/>
</dbReference>
<reference evidence="1 2" key="1">
    <citation type="submission" date="2018-04" db="EMBL/GenBank/DDBJ databases">
        <authorList>
            <person name="Vogel A."/>
        </authorList>
    </citation>
    <scope>NUCLEOTIDE SEQUENCE [LARGE SCALE GENOMIC DNA]</scope>
</reference>
<accession>A0A484KTX8</accession>
<protein>
    <submittedName>
        <fullName evidence="1">Uncharacterized protein</fullName>
    </submittedName>
</protein>
<dbReference type="AlphaFoldDB" id="A0A484KTX8"/>
<dbReference type="OrthoDB" id="1305586at2759"/>
<evidence type="ECO:0000313" key="1">
    <source>
        <dbReference type="EMBL" id="VFQ65492.1"/>
    </source>
</evidence>
<evidence type="ECO:0000313" key="2">
    <source>
        <dbReference type="Proteomes" id="UP000595140"/>
    </source>
</evidence>
<sequence length="102" mass="11223">MSQDRLSGLAVIAIENIILESIDCEDVINQFALKNAIQGELLESSASFYAMPEVIPVMKTRRLKLHTTRSWDFLGIPLGMGDEPPRYGKMGEGTIIGLLDTA</sequence>
<organism evidence="1 2">
    <name type="scientific">Cuscuta campestris</name>
    <dbReference type="NCBI Taxonomy" id="132261"/>
    <lineage>
        <taxon>Eukaryota</taxon>
        <taxon>Viridiplantae</taxon>
        <taxon>Streptophyta</taxon>
        <taxon>Embryophyta</taxon>
        <taxon>Tracheophyta</taxon>
        <taxon>Spermatophyta</taxon>
        <taxon>Magnoliopsida</taxon>
        <taxon>eudicotyledons</taxon>
        <taxon>Gunneridae</taxon>
        <taxon>Pentapetalae</taxon>
        <taxon>asterids</taxon>
        <taxon>lamiids</taxon>
        <taxon>Solanales</taxon>
        <taxon>Convolvulaceae</taxon>
        <taxon>Cuscuteae</taxon>
        <taxon>Cuscuta</taxon>
        <taxon>Cuscuta subgen. Grammica</taxon>
        <taxon>Cuscuta sect. Cleistogrammica</taxon>
    </lineage>
</organism>
<keyword evidence="2" id="KW-1185">Reference proteome</keyword>
<dbReference type="EMBL" id="OOIL02000462">
    <property type="protein sequence ID" value="VFQ65492.1"/>
    <property type="molecule type" value="Genomic_DNA"/>
</dbReference>
<name>A0A484KTX8_9ASTE</name>
<proteinExistence type="predicted"/>